<dbReference type="EMBL" id="KZ613865">
    <property type="protein sequence ID" value="PMD54407.1"/>
    <property type="molecule type" value="Genomic_DNA"/>
</dbReference>
<organism evidence="1 2">
    <name type="scientific">Hyaloscypha bicolor E</name>
    <dbReference type="NCBI Taxonomy" id="1095630"/>
    <lineage>
        <taxon>Eukaryota</taxon>
        <taxon>Fungi</taxon>
        <taxon>Dikarya</taxon>
        <taxon>Ascomycota</taxon>
        <taxon>Pezizomycotina</taxon>
        <taxon>Leotiomycetes</taxon>
        <taxon>Helotiales</taxon>
        <taxon>Hyaloscyphaceae</taxon>
        <taxon>Hyaloscypha</taxon>
        <taxon>Hyaloscypha bicolor</taxon>
    </lineage>
</organism>
<dbReference type="InterPro" id="IPR038883">
    <property type="entry name" value="AN11006-like"/>
</dbReference>
<name>A0A2J6SUG1_9HELO</name>
<dbReference type="InParanoid" id="A0A2J6SUG1"/>
<dbReference type="PANTHER" id="PTHR42085">
    <property type="entry name" value="F-BOX DOMAIN-CONTAINING PROTEIN"/>
    <property type="match status" value="1"/>
</dbReference>
<accession>A0A2J6SUG1</accession>
<protein>
    <submittedName>
        <fullName evidence="1">Uncharacterized protein</fullName>
    </submittedName>
</protein>
<proteinExistence type="predicted"/>
<dbReference type="RefSeq" id="XP_024731311.1">
    <property type="nucleotide sequence ID" value="XM_024881274.1"/>
</dbReference>
<evidence type="ECO:0000313" key="2">
    <source>
        <dbReference type="Proteomes" id="UP000235371"/>
    </source>
</evidence>
<gene>
    <name evidence="1" type="ORF">K444DRAFT_618232</name>
</gene>
<reference evidence="1 2" key="1">
    <citation type="submission" date="2016-04" db="EMBL/GenBank/DDBJ databases">
        <title>A degradative enzymes factory behind the ericoid mycorrhizal symbiosis.</title>
        <authorList>
            <consortium name="DOE Joint Genome Institute"/>
            <person name="Martino E."/>
            <person name="Morin E."/>
            <person name="Grelet G."/>
            <person name="Kuo A."/>
            <person name="Kohler A."/>
            <person name="Daghino S."/>
            <person name="Barry K."/>
            <person name="Choi C."/>
            <person name="Cichocki N."/>
            <person name="Clum A."/>
            <person name="Copeland A."/>
            <person name="Hainaut M."/>
            <person name="Haridas S."/>
            <person name="Labutti K."/>
            <person name="Lindquist E."/>
            <person name="Lipzen A."/>
            <person name="Khouja H.-R."/>
            <person name="Murat C."/>
            <person name="Ohm R."/>
            <person name="Olson A."/>
            <person name="Spatafora J."/>
            <person name="Veneault-Fourrey C."/>
            <person name="Henrissat B."/>
            <person name="Grigoriev I."/>
            <person name="Martin F."/>
            <person name="Perotto S."/>
        </authorList>
    </citation>
    <scope>NUCLEOTIDE SEQUENCE [LARGE SCALE GENOMIC DNA]</scope>
    <source>
        <strain evidence="1 2">E</strain>
    </source>
</reference>
<evidence type="ECO:0000313" key="1">
    <source>
        <dbReference type="EMBL" id="PMD54407.1"/>
    </source>
</evidence>
<sequence>MIRNRCTALIRDTAPERPRNSPPLTFLSLSREIRDEIYGLGLVSTSPIIVWKGQWKGEYHYHPEPEGEAWPSNERMRRLSSALHWQEVDQEAILASLRPLAVNLILCNKTVSHEAARMFYTKNTFAFLGQHNWDPIVSWLRTIGPANRASLVSIEVNAGRPDPVWQCSNGERFANAEGKTRWEIYPRHPFLQLPTTEGRLRCGRAENINPAVEMIFVLLGQRTTEQKVTIVMDLNRCSYPGGRMLRNPTDPCPENGWYSMDLPNLIEKFRSLHAQQVEVLWKGNDCRKELEDQQTMMESISWDVKVLPATEDELHPHPEFHGCHPASDEWRIAKYVLRRKELTGPLWQDPCPLFHMCHPSLCNPRITEVPKFPSLLQLSKGFL</sequence>
<dbReference type="GeneID" id="36589351"/>
<keyword evidence="2" id="KW-1185">Reference proteome</keyword>
<dbReference type="PANTHER" id="PTHR42085:SF8">
    <property type="entry name" value="F-BOX DOMAIN-CONTAINING PROTEIN"/>
    <property type="match status" value="1"/>
</dbReference>
<dbReference type="Proteomes" id="UP000235371">
    <property type="component" value="Unassembled WGS sequence"/>
</dbReference>
<dbReference type="AlphaFoldDB" id="A0A2J6SUG1"/>
<dbReference type="OrthoDB" id="5272396at2759"/>